<evidence type="ECO:0000259" key="5">
    <source>
        <dbReference type="Pfam" id="PF09223"/>
    </source>
</evidence>
<evidence type="ECO:0000256" key="4">
    <source>
        <dbReference type="SAM" id="SignalP"/>
    </source>
</evidence>
<evidence type="ECO:0000256" key="1">
    <source>
        <dbReference type="ARBA" id="ARBA00022729"/>
    </source>
</evidence>
<feature type="chain" id="PRO_5038423884" description="ZinT domain-containing protein" evidence="4">
    <location>
        <begin position="21"/>
        <end position="327"/>
    </location>
</feature>
<dbReference type="InterPro" id="IPR012674">
    <property type="entry name" value="Calycin"/>
</dbReference>
<proteinExistence type="predicted"/>
<dbReference type="SUPFAM" id="SSF50814">
    <property type="entry name" value="Lipocalins"/>
    <property type="match status" value="1"/>
</dbReference>
<name>A0A511WYJ4_9BACI</name>
<evidence type="ECO:0000313" key="7">
    <source>
        <dbReference type="Proteomes" id="UP000321400"/>
    </source>
</evidence>
<feature type="compositionally biased region" description="Basic and acidic residues" evidence="3">
    <location>
        <begin position="134"/>
        <end position="149"/>
    </location>
</feature>
<dbReference type="RefSeq" id="WP_089799150.1">
    <property type="nucleotide sequence ID" value="NZ_BJYE01000001.1"/>
</dbReference>
<dbReference type="Proteomes" id="UP000321400">
    <property type="component" value="Unassembled WGS sequence"/>
</dbReference>
<evidence type="ECO:0000256" key="2">
    <source>
        <dbReference type="ARBA" id="ARBA00022833"/>
    </source>
</evidence>
<evidence type="ECO:0000313" key="6">
    <source>
        <dbReference type="EMBL" id="GEN55571.1"/>
    </source>
</evidence>
<dbReference type="GO" id="GO:0008270">
    <property type="term" value="F:zinc ion binding"/>
    <property type="evidence" value="ECO:0007669"/>
    <property type="project" value="InterPro"/>
</dbReference>
<dbReference type="InterPro" id="IPR015304">
    <property type="entry name" value="ZinT_dom"/>
</dbReference>
<dbReference type="EMBL" id="BJYE01000001">
    <property type="protein sequence ID" value="GEN55571.1"/>
    <property type="molecule type" value="Genomic_DNA"/>
</dbReference>
<dbReference type="PROSITE" id="PS51257">
    <property type="entry name" value="PROKAR_LIPOPROTEIN"/>
    <property type="match status" value="1"/>
</dbReference>
<dbReference type="STRING" id="442899.SAMN05720591_101130"/>
<dbReference type="Pfam" id="PF09223">
    <property type="entry name" value="ZinT"/>
    <property type="match status" value="1"/>
</dbReference>
<dbReference type="Gene3D" id="2.40.128.20">
    <property type="match status" value="1"/>
</dbReference>
<comment type="caution">
    <text evidence="6">The sequence shown here is derived from an EMBL/GenBank/DDBJ whole genome shotgun (WGS) entry which is preliminary data.</text>
</comment>
<evidence type="ECO:0000256" key="3">
    <source>
        <dbReference type="SAM" id="MobiDB-lite"/>
    </source>
</evidence>
<keyword evidence="1 4" id="KW-0732">Signal</keyword>
<sequence length="327" mass="38136">MKKKTVLISFIIIAFLLVLTACQNSTEEEQGNNDINLHDVPVQASIDGLAHHYHTGDTIELVVRADEINDYRDWHWYTRVDDKEWLEASDQSHNVFHAVAETNGLEIKAILFDDDHQPHLQSDSVTVMIDDHDDDHHHEHDHSHAHDESSEAVYNGYFEDTAIEDRTLLDWQGDWQSVYPYLLAGDLDPVFEKKAEKADMTAEEYKEYYTTGYETDVERIMIEGDTFTFYTQDTEMSASYTYDSYEVLTYEKGNRGVRYIFKRTSGDEDMPHYIQFSDHAIAPQTAHHFHLYWGNDRAQLLEEVTNWPTFYPYRLDADGLVHDMLAH</sequence>
<keyword evidence="2" id="KW-0862">Zinc</keyword>
<feature type="signal peptide" evidence="4">
    <location>
        <begin position="1"/>
        <end position="20"/>
    </location>
</feature>
<accession>A0A511WYJ4</accession>
<organism evidence="6 7">
    <name type="scientific">Halolactibacillus alkaliphilus</name>
    <dbReference type="NCBI Taxonomy" id="442899"/>
    <lineage>
        <taxon>Bacteria</taxon>
        <taxon>Bacillati</taxon>
        <taxon>Bacillota</taxon>
        <taxon>Bacilli</taxon>
        <taxon>Bacillales</taxon>
        <taxon>Bacillaceae</taxon>
        <taxon>Halolactibacillus</taxon>
    </lineage>
</organism>
<dbReference type="OrthoDB" id="9810636at2"/>
<reference evidence="6 7" key="1">
    <citation type="submission" date="2019-07" db="EMBL/GenBank/DDBJ databases">
        <title>Whole genome shotgun sequence of Halolactibacillus alkaliphilus NBRC 103919.</title>
        <authorList>
            <person name="Hosoyama A."/>
            <person name="Uohara A."/>
            <person name="Ohji S."/>
            <person name="Ichikawa N."/>
        </authorList>
    </citation>
    <scope>NUCLEOTIDE SEQUENCE [LARGE SCALE GENOMIC DNA]</scope>
    <source>
        <strain evidence="6 7">NBRC 103919</strain>
    </source>
</reference>
<protein>
    <recommendedName>
        <fullName evidence="5">ZinT domain-containing protein</fullName>
    </recommendedName>
</protein>
<feature type="region of interest" description="Disordered" evidence="3">
    <location>
        <begin position="131"/>
        <end position="150"/>
    </location>
</feature>
<dbReference type="AlphaFoldDB" id="A0A511WYJ4"/>
<keyword evidence="7" id="KW-1185">Reference proteome</keyword>
<feature type="domain" description="ZinT" evidence="5">
    <location>
        <begin position="151"/>
        <end position="327"/>
    </location>
</feature>
<gene>
    <name evidence="6" type="ORF">HAL01_00350</name>
</gene>